<dbReference type="PROSITE" id="PS00622">
    <property type="entry name" value="HTH_LUXR_1"/>
    <property type="match status" value="1"/>
</dbReference>
<reference evidence="8 9" key="1">
    <citation type="submission" date="2019-07" db="EMBL/GenBank/DDBJ databases">
        <title>Whole genome shotgun sequence of Actinotalea fermentans NBRC 105374.</title>
        <authorList>
            <person name="Hosoyama A."/>
            <person name="Uohara A."/>
            <person name="Ohji S."/>
            <person name="Ichikawa N."/>
        </authorList>
    </citation>
    <scope>NUCLEOTIDE SEQUENCE [LARGE SCALE GENOMIC DNA]</scope>
    <source>
        <strain evidence="8 9">NBRC 105374</strain>
    </source>
</reference>
<dbReference type="InterPro" id="IPR014284">
    <property type="entry name" value="RNA_pol_sigma-70_dom"/>
</dbReference>
<organism evidence="8 9">
    <name type="scientific">Actinotalea fermentans</name>
    <dbReference type="NCBI Taxonomy" id="43671"/>
    <lineage>
        <taxon>Bacteria</taxon>
        <taxon>Bacillati</taxon>
        <taxon>Actinomycetota</taxon>
        <taxon>Actinomycetes</taxon>
        <taxon>Micrococcales</taxon>
        <taxon>Cellulomonadaceae</taxon>
        <taxon>Actinotalea</taxon>
    </lineage>
</organism>
<dbReference type="InterPro" id="IPR013325">
    <property type="entry name" value="RNA_pol_sigma_r2"/>
</dbReference>
<evidence type="ECO:0000256" key="3">
    <source>
        <dbReference type="ARBA" id="ARBA00023082"/>
    </source>
</evidence>
<evidence type="ECO:0000256" key="2">
    <source>
        <dbReference type="ARBA" id="ARBA00023015"/>
    </source>
</evidence>
<evidence type="ECO:0000256" key="4">
    <source>
        <dbReference type="ARBA" id="ARBA00023125"/>
    </source>
</evidence>
<keyword evidence="9" id="KW-1185">Reference proteome</keyword>
<accession>A0A511YY06</accession>
<evidence type="ECO:0000256" key="1">
    <source>
        <dbReference type="ARBA" id="ARBA00010641"/>
    </source>
</evidence>
<dbReference type="GO" id="GO:0003677">
    <property type="term" value="F:DNA binding"/>
    <property type="evidence" value="ECO:0007669"/>
    <property type="project" value="UniProtKB-KW"/>
</dbReference>
<comment type="caution">
    <text evidence="8">The sequence shown here is derived from an EMBL/GenBank/DDBJ whole genome shotgun (WGS) entry which is preliminary data.</text>
</comment>
<dbReference type="Gene3D" id="1.10.1740.10">
    <property type="match status" value="1"/>
</dbReference>
<dbReference type="Gene3D" id="1.10.10.10">
    <property type="entry name" value="Winged helix-like DNA-binding domain superfamily/Winged helix DNA-binding domain"/>
    <property type="match status" value="1"/>
</dbReference>
<dbReference type="InterPro" id="IPR000792">
    <property type="entry name" value="Tscrpt_reg_LuxR_C"/>
</dbReference>
<dbReference type="EMBL" id="BJYK01000005">
    <property type="protein sequence ID" value="GEN80094.1"/>
    <property type="molecule type" value="Genomic_DNA"/>
</dbReference>
<gene>
    <name evidence="8" type="ORF">AFE02nite_18280</name>
</gene>
<evidence type="ECO:0000313" key="8">
    <source>
        <dbReference type="EMBL" id="GEN80094.1"/>
    </source>
</evidence>
<dbReference type="PANTHER" id="PTHR43133:SF50">
    <property type="entry name" value="ECF RNA POLYMERASE SIGMA FACTOR SIGM"/>
    <property type="match status" value="1"/>
</dbReference>
<evidence type="ECO:0000256" key="6">
    <source>
        <dbReference type="SAM" id="MobiDB-lite"/>
    </source>
</evidence>
<dbReference type="PANTHER" id="PTHR43133">
    <property type="entry name" value="RNA POLYMERASE ECF-TYPE SIGMA FACTO"/>
    <property type="match status" value="1"/>
</dbReference>
<keyword evidence="4" id="KW-0238">DNA-binding</keyword>
<keyword evidence="5" id="KW-0804">Transcription</keyword>
<keyword evidence="2" id="KW-0805">Transcription regulation</keyword>
<proteinExistence type="inferred from homology"/>
<evidence type="ECO:0000259" key="7">
    <source>
        <dbReference type="PROSITE" id="PS00622"/>
    </source>
</evidence>
<dbReference type="InterPro" id="IPR013324">
    <property type="entry name" value="RNA_pol_sigma_r3/r4-like"/>
</dbReference>
<dbReference type="GO" id="GO:0016987">
    <property type="term" value="F:sigma factor activity"/>
    <property type="evidence" value="ECO:0007669"/>
    <property type="project" value="UniProtKB-KW"/>
</dbReference>
<comment type="similarity">
    <text evidence="1">Belongs to the sigma-70 factor family. ECF subfamily.</text>
</comment>
<protein>
    <recommendedName>
        <fullName evidence="7">HTH luxR-type domain-containing protein</fullName>
    </recommendedName>
</protein>
<dbReference type="CDD" id="cd06171">
    <property type="entry name" value="Sigma70_r4"/>
    <property type="match status" value="1"/>
</dbReference>
<dbReference type="AlphaFoldDB" id="A0A511YY06"/>
<sequence length="217" mass="23833">MRTRLDDYNVPRGSPVSGAGRRTGRRARWDGDVMAERQGDRTLEVLARDRGADLLAYATLITGGDRAAAQDLVQDAIVAVFGRMRTGFTPDVAEAYVRRAIVNGYVDSFRKRRGFTQRRHLVAVRDDAPASPDAAAALDLRAALRTLAPQERAAVVLRFYEDLTVPEIAERMTLAEGTVKRYLSNALGKLQDRLGPLTLDHDAVPVTRTATTTGSIR</sequence>
<dbReference type="Pfam" id="PF08281">
    <property type="entry name" value="Sigma70_r4_2"/>
    <property type="match status" value="1"/>
</dbReference>
<keyword evidence="3" id="KW-0731">Sigma factor</keyword>
<dbReference type="InterPro" id="IPR039425">
    <property type="entry name" value="RNA_pol_sigma-70-like"/>
</dbReference>
<dbReference type="GO" id="GO:0006352">
    <property type="term" value="P:DNA-templated transcription initiation"/>
    <property type="evidence" value="ECO:0007669"/>
    <property type="project" value="InterPro"/>
</dbReference>
<dbReference type="SUPFAM" id="SSF88946">
    <property type="entry name" value="Sigma2 domain of RNA polymerase sigma factors"/>
    <property type="match status" value="1"/>
</dbReference>
<dbReference type="SUPFAM" id="SSF88659">
    <property type="entry name" value="Sigma3 and sigma4 domains of RNA polymerase sigma factors"/>
    <property type="match status" value="1"/>
</dbReference>
<dbReference type="Proteomes" id="UP000321484">
    <property type="component" value="Unassembled WGS sequence"/>
</dbReference>
<dbReference type="InterPro" id="IPR036388">
    <property type="entry name" value="WH-like_DNA-bd_sf"/>
</dbReference>
<feature type="domain" description="HTH luxR-type" evidence="7">
    <location>
        <begin position="162"/>
        <end position="189"/>
    </location>
</feature>
<evidence type="ECO:0000256" key="5">
    <source>
        <dbReference type="ARBA" id="ARBA00023163"/>
    </source>
</evidence>
<feature type="region of interest" description="Disordered" evidence="6">
    <location>
        <begin position="1"/>
        <end position="25"/>
    </location>
</feature>
<evidence type="ECO:0000313" key="9">
    <source>
        <dbReference type="Proteomes" id="UP000321484"/>
    </source>
</evidence>
<dbReference type="InterPro" id="IPR013249">
    <property type="entry name" value="RNA_pol_sigma70_r4_t2"/>
</dbReference>
<dbReference type="NCBIfam" id="TIGR02937">
    <property type="entry name" value="sigma70-ECF"/>
    <property type="match status" value="1"/>
</dbReference>
<name>A0A511YY06_9CELL</name>